<accession>A0A2I1GC91</accession>
<keyword evidence="2" id="KW-1185">Reference proteome</keyword>
<protein>
    <submittedName>
        <fullName evidence="1">Uncharacterized protein</fullName>
    </submittedName>
</protein>
<organism evidence="1 2">
    <name type="scientific">Rhizophagus irregularis</name>
    <dbReference type="NCBI Taxonomy" id="588596"/>
    <lineage>
        <taxon>Eukaryota</taxon>
        <taxon>Fungi</taxon>
        <taxon>Fungi incertae sedis</taxon>
        <taxon>Mucoromycota</taxon>
        <taxon>Glomeromycotina</taxon>
        <taxon>Glomeromycetes</taxon>
        <taxon>Glomerales</taxon>
        <taxon>Glomeraceae</taxon>
        <taxon>Rhizophagus</taxon>
    </lineage>
</organism>
<name>A0A2I1GC91_9GLOM</name>
<evidence type="ECO:0000313" key="1">
    <source>
        <dbReference type="EMBL" id="PKY44245.1"/>
    </source>
</evidence>
<proteinExistence type="predicted"/>
<dbReference type="Proteomes" id="UP000234323">
    <property type="component" value="Unassembled WGS sequence"/>
</dbReference>
<dbReference type="EMBL" id="LLXI01000309">
    <property type="protein sequence ID" value="PKY44245.1"/>
    <property type="molecule type" value="Genomic_DNA"/>
</dbReference>
<comment type="caution">
    <text evidence="1">The sequence shown here is derived from an EMBL/GenBank/DDBJ whole genome shotgun (WGS) entry which is preliminary data.</text>
</comment>
<evidence type="ECO:0000313" key="2">
    <source>
        <dbReference type="Proteomes" id="UP000234323"/>
    </source>
</evidence>
<gene>
    <name evidence="1" type="ORF">RhiirA4_512991</name>
</gene>
<reference evidence="1 2" key="1">
    <citation type="submission" date="2015-10" db="EMBL/GenBank/DDBJ databases">
        <title>Genome analyses suggest a sexual origin of heterokaryosis in a supposedly ancient asexual fungus.</title>
        <authorList>
            <person name="Ropars J."/>
            <person name="Sedzielewska K."/>
            <person name="Noel J."/>
            <person name="Charron P."/>
            <person name="Farinelli L."/>
            <person name="Marton T."/>
            <person name="Kruger M."/>
            <person name="Pelin A."/>
            <person name="Brachmann A."/>
            <person name="Corradi N."/>
        </authorList>
    </citation>
    <scope>NUCLEOTIDE SEQUENCE [LARGE SCALE GENOMIC DNA]</scope>
    <source>
        <strain evidence="1 2">A4</strain>
    </source>
</reference>
<sequence length="152" mass="18354">MNMLSYYPLELKKKRPLMEETKKERRWMVNGALRQEECDTFYYVKPEGNNKLFKMFEMREYMALYVHGLIQQRVIPKVYKPSLESAIPKKNGFLDIINILQTAIQFFDKDMLKNDNFDLQPLYLLDFWTYKLQLFMETNTNDEHSFGDIVIK</sequence>
<dbReference type="AlphaFoldDB" id="A0A2I1GC91"/>